<feature type="binding site" evidence="3">
    <location>
        <position position="27"/>
    </location>
    <ligand>
        <name>Zn(2+)</name>
        <dbReference type="ChEBI" id="CHEBI:29105"/>
    </ligand>
</feature>
<evidence type="ECO:0000313" key="6">
    <source>
        <dbReference type="Proteomes" id="UP000247565"/>
    </source>
</evidence>
<name>A0A318MUV5_9PROT</name>
<comment type="similarity">
    <text evidence="3">Belongs to the DNA gyrase inhibitor YacG family.</text>
</comment>
<accession>A0A318MUV5</accession>
<dbReference type="PANTHER" id="PTHR36150">
    <property type="entry name" value="DNA GYRASE INHIBITOR YACG"/>
    <property type="match status" value="1"/>
</dbReference>
<feature type="compositionally biased region" description="Basic and acidic residues" evidence="4">
    <location>
        <begin position="59"/>
        <end position="70"/>
    </location>
</feature>
<dbReference type="Gene3D" id="3.30.50.10">
    <property type="entry name" value="Erythroid Transcription Factor GATA-1, subunit A"/>
    <property type="match status" value="1"/>
</dbReference>
<dbReference type="Proteomes" id="UP000247565">
    <property type="component" value="Unassembled WGS sequence"/>
</dbReference>
<comment type="function">
    <text evidence="3">Inhibits all the catalytic activities of DNA gyrase by preventing its interaction with DNA. Acts by binding directly to the C-terminal domain of GyrB, which probably disrupts DNA binding by the gyrase.</text>
</comment>
<dbReference type="PANTHER" id="PTHR36150:SF1">
    <property type="entry name" value="DNA GYRASE INHIBITOR YACG"/>
    <property type="match status" value="1"/>
</dbReference>
<dbReference type="AlphaFoldDB" id="A0A318MUV5"/>
<dbReference type="OrthoDB" id="9809663at2"/>
<dbReference type="InterPro" id="IPR013088">
    <property type="entry name" value="Znf_NHR/GATA"/>
</dbReference>
<feature type="binding site" evidence="3">
    <location>
        <position position="23"/>
    </location>
    <ligand>
        <name>Zn(2+)</name>
        <dbReference type="ChEBI" id="CHEBI:29105"/>
    </ligand>
</feature>
<comment type="caution">
    <text evidence="5">The sequence shown here is derived from an EMBL/GenBank/DDBJ whole genome shotgun (WGS) entry which is preliminary data.</text>
</comment>
<dbReference type="GO" id="GO:0006355">
    <property type="term" value="P:regulation of DNA-templated transcription"/>
    <property type="evidence" value="ECO:0007669"/>
    <property type="project" value="InterPro"/>
</dbReference>
<feature type="region of interest" description="Disordered" evidence="4">
    <location>
        <begin position="46"/>
        <end position="70"/>
    </location>
</feature>
<dbReference type="EMBL" id="QGLT01000004">
    <property type="protein sequence ID" value="PXY99723.1"/>
    <property type="molecule type" value="Genomic_DNA"/>
</dbReference>
<sequence>MNKPALHCPICKKPAQEKFQPFCSKRCADIDLGRWFYEDYRIASPPQNEEEEKELLNSIKERLDPDPNVG</sequence>
<keyword evidence="2 3" id="KW-0862">Zinc</keyword>
<gene>
    <name evidence="3" type="primary">yacG</name>
    <name evidence="5" type="ORF">DK869_07195</name>
</gene>
<feature type="binding site" evidence="3">
    <location>
        <position position="11"/>
    </location>
    <ligand>
        <name>Zn(2+)</name>
        <dbReference type="ChEBI" id="CHEBI:29105"/>
    </ligand>
</feature>
<proteinExistence type="inferred from homology"/>
<dbReference type="Pfam" id="PF03884">
    <property type="entry name" value="YacG"/>
    <property type="match status" value="1"/>
</dbReference>
<organism evidence="5 6">
    <name type="scientific">Commensalibacter melissae</name>
    <dbReference type="NCBI Taxonomy" id="2070537"/>
    <lineage>
        <taxon>Bacteria</taxon>
        <taxon>Pseudomonadati</taxon>
        <taxon>Pseudomonadota</taxon>
        <taxon>Alphaproteobacteria</taxon>
        <taxon>Acetobacterales</taxon>
        <taxon>Acetobacteraceae</taxon>
    </lineage>
</organism>
<comment type="cofactor">
    <cofactor evidence="3">
        <name>Zn(2+)</name>
        <dbReference type="ChEBI" id="CHEBI:29105"/>
    </cofactor>
    <text evidence="3">Binds 1 zinc ion.</text>
</comment>
<keyword evidence="6" id="KW-1185">Reference proteome</keyword>
<comment type="subunit">
    <text evidence="3">Interacts with GyrB.</text>
</comment>
<dbReference type="RefSeq" id="WP_110439343.1">
    <property type="nucleotide sequence ID" value="NZ_CP046393.1"/>
</dbReference>
<evidence type="ECO:0000256" key="4">
    <source>
        <dbReference type="SAM" id="MobiDB-lite"/>
    </source>
</evidence>
<dbReference type="GO" id="GO:0008657">
    <property type="term" value="F:DNA topoisomerase type II (double strand cut, ATP-hydrolyzing) inhibitor activity"/>
    <property type="evidence" value="ECO:0007669"/>
    <property type="project" value="UniProtKB-UniRule"/>
</dbReference>
<evidence type="ECO:0000256" key="1">
    <source>
        <dbReference type="ARBA" id="ARBA00022723"/>
    </source>
</evidence>
<feature type="binding site" evidence="3">
    <location>
        <position position="8"/>
    </location>
    <ligand>
        <name>Zn(2+)</name>
        <dbReference type="ChEBI" id="CHEBI:29105"/>
    </ligand>
</feature>
<dbReference type="SUPFAM" id="SSF57716">
    <property type="entry name" value="Glucocorticoid receptor-like (DNA-binding domain)"/>
    <property type="match status" value="1"/>
</dbReference>
<evidence type="ECO:0000256" key="3">
    <source>
        <dbReference type="HAMAP-Rule" id="MF_00649"/>
    </source>
</evidence>
<dbReference type="InterPro" id="IPR005584">
    <property type="entry name" value="DNA_gyrase_inhibitor_YacG"/>
</dbReference>
<keyword evidence="1 3" id="KW-0479">Metal-binding</keyword>
<protein>
    <recommendedName>
        <fullName evidence="3">DNA gyrase inhibitor YacG</fullName>
    </recommendedName>
</protein>
<dbReference type="HAMAP" id="MF_00649">
    <property type="entry name" value="DNA_gyrase_inhibitor_YacG"/>
    <property type="match status" value="1"/>
</dbReference>
<evidence type="ECO:0000256" key="2">
    <source>
        <dbReference type="ARBA" id="ARBA00022833"/>
    </source>
</evidence>
<evidence type="ECO:0000313" key="5">
    <source>
        <dbReference type="EMBL" id="PXY99723.1"/>
    </source>
</evidence>
<reference evidence="5 6" key="1">
    <citation type="submission" date="2018-05" db="EMBL/GenBank/DDBJ databases">
        <title>Reference genomes for bee gut microbiota database.</title>
        <authorList>
            <person name="Ellegaard K.M."/>
        </authorList>
    </citation>
    <scope>NUCLEOTIDE SEQUENCE [LARGE SCALE GENOMIC DNA]</scope>
    <source>
        <strain evidence="5 6">ESL0284</strain>
    </source>
</reference>
<dbReference type="GO" id="GO:0008270">
    <property type="term" value="F:zinc ion binding"/>
    <property type="evidence" value="ECO:0007669"/>
    <property type="project" value="UniProtKB-UniRule"/>
</dbReference>